<protein>
    <recommendedName>
        <fullName evidence="2">DUF547 domain-containing protein</fullName>
    </recommendedName>
</protein>
<gene>
    <name evidence="3" type="ORF">C1N32_10310</name>
</gene>
<feature type="signal peptide" evidence="1">
    <location>
        <begin position="1"/>
        <end position="18"/>
    </location>
</feature>
<dbReference type="AlphaFoldDB" id="A0A2J8I2H2"/>
<dbReference type="PANTHER" id="PTHR46361:SF3">
    <property type="entry name" value="ELECTRON CARRIER_ PROTEIN DISULFIDE OXIDOREDUCTASE"/>
    <property type="match status" value="1"/>
</dbReference>
<name>A0A2J8I2H2_VIBDI</name>
<dbReference type="EMBL" id="POSK01000006">
    <property type="protein sequence ID" value="PNI04725.1"/>
    <property type="molecule type" value="Genomic_DNA"/>
</dbReference>
<proteinExistence type="predicted"/>
<feature type="domain" description="DUF547" evidence="2">
    <location>
        <begin position="87"/>
        <end position="198"/>
    </location>
</feature>
<feature type="chain" id="PRO_5014473921" description="DUF547 domain-containing protein" evidence="1">
    <location>
        <begin position="19"/>
        <end position="260"/>
    </location>
</feature>
<sequence>MKRLLAYALMLFSPLSFSAPKSDLWPYWDVSNQQSSTSLSHHKWQAILDIYLISQGEYTLIKYAQVTPSDKEKLTQYLSDLSNTDPRELNKKEQYAYWVNFYNALTVQLILDNYPVASITKIGSWFGFGPWDDEIANVAGKPLTLNDIEHRILRPIWGDPRTHYAINCASLGCPNLQPKAFTAENTELLLEKAARDFINSHKGVSYRDGHLTLSSIYDWFAEDFGSRTQLFDHLSKYRKGIAHFEGKIKYEYDWKLNEKK</sequence>
<keyword evidence="1" id="KW-0732">Signal</keyword>
<dbReference type="OrthoDB" id="526867at2"/>
<dbReference type="Pfam" id="PF04784">
    <property type="entry name" value="DUF547"/>
    <property type="match status" value="1"/>
</dbReference>
<dbReference type="RefSeq" id="WP_102966169.1">
    <property type="nucleotide sequence ID" value="NZ_POSK01000006.1"/>
</dbReference>
<evidence type="ECO:0000313" key="3">
    <source>
        <dbReference type="EMBL" id="PNI04725.1"/>
    </source>
</evidence>
<reference evidence="3 4" key="1">
    <citation type="submission" date="2018-01" db="EMBL/GenBank/DDBJ databases">
        <title>Draft genome sequences of six Vibrio diazotrophicus strains isolated from deep-sea sediments of the Baltic Sea.</title>
        <authorList>
            <person name="Castillo D."/>
            <person name="Vandieken V."/>
            <person name="Chiang O."/>
            <person name="Middelboe M."/>
        </authorList>
    </citation>
    <scope>NUCLEOTIDE SEQUENCE [LARGE SCALE GENOMIC DNA]</scope>
    <source>
        <strain evidence="3 4">60.27F</strain>
    </source>
</reference>
<dbReference type="Proteomes" id="UP000236449">
    <property type="component" value="Unassembled WGS sequence"/>
</dbReference>
<evidence type="ECO:0000313" key="4">
    <source>
        <dbReference type="Proteomes" id="UP000236449"/>
    </source>
</evidence>
<evidence type="ECO:0000256" key="1">
    <source>
        <dbReference type="SAM" id="SignalP"/>
    </source>
</evidence>
<dbReference type="PANTHER" id="PTHR46361">
    <property type="entry name" value="ELECTRON CARRIER/ PROTEIN DISULFIDE OXIDOREDUCTASE"/>
    <property type="match status" value="1"/>
</dbReference>
<organism evidence="3 4">
    <name type="scientific">Vibrio diazotrophicus</name>
    <dbReference type="NCBI Taxonomy" id="685"/>
    <lineage>
        <taxon>Bacteria</taxon>
        <taxon>Pseudomonadati</taxon>
        <taxon>Pseudomonadota</taxon>
        <taxon>Gammaproteobacteria</taxon>
        <taxon>Vibrionales</taxon>
        <taxon>Vibrionaceae</taxon>
        <taxon>Vibrio</taxon>
    </lineage>
</organism>
<accession>A0A2J8I2H2</accession>
<evidence type="ECO:0000259" key="2">
    <source>
        <dbReference type="Pfam" id="PF04784"/>
    </source>
</evidence>
<comment type="caution">
    <text evidence="3">The sequence shown here is derived from an EMBL/GenBank/DDBJ whole genome shotgun (WGS) entry which is preliminary data.</text>
</comment>
<dbReference type="InterPro" id="IPR006869">
    <property type="entry name" value="DUF547"/>
</dbReference>